<feature type="transmembrane region" description="Helical" evidence="1">
    <location>
        <begin position="117"/>
        <end position="138"/>
    </location>
</feature>
<dbReference type="Proteomes" id="UP001235840">
    <property type="component" value="Unassembled WGS sequence"/>
</dbReference>
<name>A0ABT9VWN3_9BACI</name>
<dbReference type="NCBIfam" id="TIGR02185">
    <property type="entry name" value="Trep_Strep"/>
    <property type="match status" value="1"/>
</dbReference>
<keyword evidence="1" id="KW-0472">Membrane</keyword>
<sequence length="198" mass="21842">MKKKLKTKDYILLGIFSLLFFAVNSAVGFILTPFMATSAMPLISGGSLFFAATVYMIMAMKIGKRGVLLFLSIVTGLIYALMGIPLLLVFFTLAGVLGEVTLIKGDGNQYRNVHRQALAYAVFGALFGMGAYVTVYVYGSDYLTEMYDEAMRESLMQFTYSPAWMIGGFLFSFVMSILGCLLATKILNKHFIKAGMVR</sequence>
<gene>
    <name evidence="2" type="ORF">J2S11_001205</name>
</gene>
<dbReference type="Pfam" id="PF09605">
    <property type="entry name" value="Trep_Strep"/>
    <property type="match status" value="1"/>
</dbReference>
<comment type="caution">
    <text evidence="2">The sequence shown here is derived from an EMBL/GenBank/DDBJ whole genome shotgun (WGS) entry which is preliminary data.</text>
</comment>
<reference evidence="2 3" key="1">
    <citation type="submission" date="2023-07" db="EMBL/GenBank/DDBJ databases">
        <title>Genomic Encyclopedia of Type Strains, Phase IV (KMG-IV): sequencing the most valuable type-strain genomes for metagenomic binning, comparative biology and taxonomic classification.</title>
        <authorList>
            <person name="Goeker M."/>
        </authorList>
    </citation>
    <scope>NUCLEOTIDE SEQUENCE [LARGE SCALE GENOMIC DNA]</scope>
    <source>
        <strain evidence="2 3">DSM 12751</strain>
    </source>
</reference>
<feature type="transmembrane region" description="Helical" evidence="1">
    <location>
        <begin position="38"/>
        <end position="59"/>
    </location>
</feature>
<dbReference type="InterPro" id="IPR011733">
    <property type="entry name" value="CHP02185_IM"/>
</dbReference>
<organism evidence="2 3">
    <name type="scientific">Caldalkalibacillus horti</name>
    <dbReference type="NCBI Taxonomy" id="77523"/>
    <lineage>
        <taxon>Bacteria</taxon>
        <taxon>Bacillati</taxon>
        <taxon>Bacillota</taxon>
        <taxon>Bacilli</taxon>
        <taxon>Bacillales</taxon>
        <taxon>Bacillaceae</taxon>
        <taxon>Caldalkalibacillus</taxon>
    </lineage>
</organism>
<evidence type="ECO:0000256" key="1">
    <source>
        <dbReference type="SAM" id="Phobius"/>
    </source>
</evidence>
<evidence type="ECO:0000313" key="3">
    <source>
        <dbReference type="Proteomes" id="UP001235840"/>
    </source>
</evidence>
<protein>
    <submittedName>
        <fullName evidence="2">Energy-coupling factor transport system substrate-specific component</fullName>
    </submittedName>
</protein>
<keyword evidence="1" id="KW-0812">Transmembrane</keyword>
<feature type="transmembrane region" description="Helical" evidence="1">
    <location>
        <begin position="158"/>
        <end position="183"/>
    </location>
</feature>
<proteinExistence type="predicted"/>
<evidence type="ECO:0000313" key="2">
    <source>
        <dbReference type="EMBL" id="MDQ0165305.1"/>
    </source>
</evidence>
<keyword evidence="3" id="KW-1185">Reference proteome</keyword>
<keyword evidence="1" id="KW-1133">Transmembrane helix</keyword>
<dbReference type="EMBL" id="JAUSTY010000004">
    <property type="protein sequence ID" value="MDQ0165305.1"/>
    <property type="molecule type" value="Genomic_DNA"/>
</dbReference>
<accession>A0ABT9VWN3</accession>